<keyword evidence="4" id="KW-1185">Reference proteome</keyword>
<feature type="domain" description="Transposase Tc1-like" evidence="1">
    <location>
        <begin position="19"/>
        <end position="87"/>
    </location>
</feature>
<dbReference type="GO" id="GO:0003677">
    <property type="term" value="F:DNA binding"/>
    <property type="evidence" value="ECO:0007669"/>
    <property type="project" value="InterPro"/>
</dbReference>
<sequence length="300" mass="35387">MGVSKPRSGRPKKLIEDDKARILQVIEETPRVTYDDLLSEVSYKVKKDSIRRLLNAENMRKWRCSWRPYLDDKHAAKRLRWALQYQNFTPADWARVYWSDECTVERGIGIRREWTFIRPRDQPKKRECQGLPHRGKQVKQMFWAAFSADRRTGLIPLFGDPTSERGGVNRFVIEELYRRALPTLLPTEDGIFMHDNAPTHTAYVVRDALAEMEIEVMVWPPHSPDLNPIENLWALLKAEIYKIRPDLMDMKNNDETKRILVETAQIAWQNIDMKHLEHLSETMPNRVQAIIESEGWYTPY</sequence>
<dbReference type="EMBL" id="CDHK01000003">
    <property type="protein sequence ID" value="CEO59163.1"/>
    <property type="molecule type" value="Genomic_DNA"/>
</dbReference>
<name>A0A0F7VB29_PENBI</name>
<dbReference type="Proteomes" id="UP000042958">
    <property type="component" value="Unassembled WGS sequence"/>
</dbReference>
<dbReference type="InterPro" id="IPR052338">
    <property type="entry name" value="Transposase_5"/>
</dbReference>
<evidence type="ECO:0000259" key="1">
    <source>
        <dbReference type="Pfam" id="PF01498"/>
    </source>
</evidence>
<dbReference type="InterPro" id="IPR002492">
    <property type="entry name" value="Transposase_Tc1-like"/>
</dbReference>
<evidence type="ECO:0000313" key="3">
    <source>
        <dbReference type="EMBL" id="CEO59163.1"/>
    </source>
</evidence>
<dbReference type="PANTHER" id="PTHR23022">
    <property type="entry name" value="TRANSPOSABLE ELEMENT-RELATED"/>
    <property type="match status" value="1"/>
</dbReference>
<feature type="domain" description="Tc1-like transposase DDE" evidence="2">
    <location>
        <begin position="141"/>
        <end position="242"/>
    </location>
</feature>
<dbReference type="PANTHER" id="PTHR23022:SF135">
    <property type="entry name" value="SI:DKEY-77F5.3"/>
    <property type="match status" value="1"/>
</dbReference>
<dbReference type="OrthoDB" id="5151590at2759"/>
<evidence type="ECO:0000259" key="2">
    <source>
        <dbReference type="Pfam" id="PF13358"/>
    </source>
</evidence>
<dbReference type="STRING" id="104259.A0A0F7VB29"/>
<dbReference type="Gene3D" id="3.30.420.10">
    <property type="entry name" value="Ribonuclease H-like superfamily/Ribonuclease H"/>
    <property type="match status" value="1"/>
</dbReference>
<evidence type="ECO:0008006" key="5">
    <source>
        <dbReference type="Google" id="ProtNLM"/>
    </source>
</evidence>
<proteinExistence type="predicted"/>
<dbReference type="Pfam" id="PF01498">
    <property type="entry name" value="HTH_Tnp_Tc3_2"/>
    <property type="match status" value="1"/>
</dbReference>
<dbReference type="InterPro" id="IPR038717">
    <property type="entry name" value="Tc1-like_DDE_dom"/>
</dbReference>
<dbReference type="GO" id="GO:0006313">
    <property type="term" value="P:DNA transposition"/>
    <property type="evidence" value="ECO:0007669"/>
    <property type="project" value="InterPro"/>
</dbReference>
<accession>A0A0F7VB29</accession>
<dbReference type="InterPro" id="IPR036397">
    <property type="entry name" value="RNaseH_sf"/>
</dbReference>
<reference evidence="4" key="1">
    <citation type="journal article" date="2015" name="Genome Announc.">
        <title>Draft genome sequence of the fungus Penicillium brasilianum MG11.</title>
        <authorList>
            <person name="Horn F."/>
            <person name="Linde J."/>
            <person name="Mattern D.J."/>
            <person name="Walther G."/>
            <person name="Guthke R."/>
            <person name="Brakhage A.A."/>
            <person name="Valiante V."/>
        </authorList>
    </citation>
    <scope>NUCLEOTIDE SEQUENCE [LARGE SCALE GENOMIC DNA]</scope>
    <source>
        <strain evidence="4">MG11</strain>
    </source>
</reference>
<dbReference type="Pfam" id="PF13358">
    <property type="entry name" value="DDE_3"/>
    <property type="match status" value="1"/>
</dbReference>
<protein>
    <recommendedName>
        <fullName evidence="5">Transposable element tc3 transposase</fullName>
    </recommendedName>
</protein>
<gene>
    <name evidence="3" type="ORF">PMG11_03848</name>
</gene>
<dbReference type="AlphaFoldDB" id="A0A0F7VB29"/>
<organism evidence="3 4">
    <name type="scientific">Penicillium brasilianum</name>
    <dbReference type="NCBI Taxonomy" id="104259"/>
    <lineage>
        <taxon>Eukaryota</taxon>
        <taxon>Fungi</taxon>
        <taxon>Dikarya</taxon>
        <taxon>Ascomycota</taxon>
        <taxon>Pezizomycotina</taxon>
        <taxon>Eurotiomycetes</taxon>
        <taxon>Eurotiomycetidae</taxon>
        <taxon>Eurotiales</taxon>
        <taxon>Aspergillaceae</taxon>
        <taxon>Penicillium</taxon>
    </lineage>
</organism>
<dbReference type="GO" id="GO:0015074">
    <property type="term" value="P:DNA integration"/>
    <property type="evidence" value="ECO:0007669"/>
    <property type="project" value="InterPro"/>
</dbReference>
<evidence type="ECO:0000313" key="4">
    <source>
        <dbReference type="Proteomes" id="UP000042958"/>
    </source>
</evidence>